<sequence>MVRAAPSTEHAGDLKAMKDERQRKKEQAARELEERRKSLAKRPLAPLIPHPNDISPALSQIVEAPSSTQTESSPRSKTADPTRSMYARSSQSVHIG</sequence>
<protein>
    <submittedName>
        <fullName evidence="2">Uncharacterized protein</fullName>
    </submittedName>
</protein>
<evidence type="ECO:0000313" key="2">
    <source>
        <dbReference type="EMBL" id="CRK48579.1"/>
    </source>
</evidence>
<accession>A0A0G4NQ80</accession>
<dbReference type="EMBL" id="CVQI01037693">
    <property type="protein sequence ID" value="CRK48579.1"/>
    <property type="molecule type" value="Genomic_DNA"/>
</dbReference>
<feature type="compositionally biased region" description="Polar residues" evidence="1">
    <location>
        <begin position="65"/>
        <end position="96"/>
    </location>
</feature>
<gene>
    <name evidence="2" type="ORF">BN1723_020607</name>
</gene>
<reference evidence="3" key="1">
    <citation type="submission" date="2015-05" db="EMBL/GenBank/DDBJ databases">
        <authorList>
            <person name="Fogelqvist Johan"/>
        </authorList>
    </citation>
    <scope>NUCLEOTIDE SEQUENCE [LARGE SCALE GENOMIC DNA]</scope>
</reference>
<proteinExistence type="predicted"/>
<feature type="non-terminal residue" evidence="2">
    <location>
        <position position="96"/>
    </location>
</feature>
<name>A0A0G4NQ80_VERLO</name>
<evidence type="ECO:0000256" key="1">
    <source>
        <dbReference type="SAM" id="MobiDB-lite"/>
    </source>
</evidence>
<dbReference type="Proteomes" id="UP000045706">
    <property type="component" value="Unassembled WGS sequence"/>
</dbReference>
<feature type="compositionally biased region" description="Basic and acidic residues" evidence="1">
    <location>
        <begin position="10"/>
        <end position="37"/>
    </location>
</feature>
<dbReference type="AlphaFoldDB" id="A0A0G4NQ80"/>
<evidence type="ECO:0000313" key="3">
    <source>
        <dbReference type="Proteomes" id="UP000045706"/>
    </source>
</evidence>
<organism evidence="2 3">
    <name type="scientific">Verticillium longisporum</name>
    <name type="common">Verticillium dahliae var. longisporum</name>
    <dbReference type="NCBI Taxonomy" id="100787"/>
    <lineage>
        <taxon>Eukaryota</taxon>
        <taxon>Fungi</taxon>
        <taxon>Dikarya</taxon>
        <taxon>Ascomycota</taxon>
        <taxon>Pezizomycotina</taxon>
        <taxon>Sordariomycetes</taxon>
        <taxon>Hypocreomycetidae</taxon>
        <taxon>Glomerellales</taxon>
        <taxon>Plectosphaerellaceae</taxon>
        <taxon>Verticillium</taxon>
    </lineage>
</organism>
<feature type="region of interest" description="Disordered" evidence="1">
    <location>
        <begin position="1"/>
        <end position="96"/>
    </location>
</feature>